<proteinExistence type="predicted"/>
<reference evidence="1" key="2">
    <citation type="submission" date="2020-07" db="EMBL/GenBank/DDBJ databases">
        <authorList>
            <person name="Vera ALvarez R."/>
            <person name="Arias-Moreno D.M."/>
            <person name="Jimenez-Jacinto V."/>
            <person name="Jimenez-Bremont J.F."/>
            <person name="Swaminathan K."/>
            <person name="Moose S.P."/>
            <person name="Guerrero-Gonzalez M.L."/>
            <person name="Marino-Ramirez L."/>
            <person name="Landsman D."/>
            <person name="Rodriguez-Kessler M."/>
            <person name="Delgado-Sanchez P."/>
        </authorList>
    </citation>
    <scope>NUCLEOTIDE SEQUENCE</scope>
    <source>
        <tissue evidence="1">Cladode</tissue>
    </source>
</reference>
<sequence length="294" mass="33522">MLKLLRFLHDLGFINMSELLQKFKRHVRGKLDEIWSLYLKEIEICHEPLANIIILDSCFLLGFLASGAKDIMFSAFRRDLALLENQVPFFVLVDFSFMISNHVASKIHLGLLILHTFKLCPTFHLSPGYLDSGENIYAKELGEDPYLSHVAKRVHDHVPDSIHLLDFIYRYHALQISARIEHNVPSKIPSSRAVRLRNATKLSASGVTIECAEFNHFHSVLNLSFSEGGLSIPPLLISDYTETLFINLLAHEHLSPNYRDYFTSYVFLMAQLIESEGDLQLLESFTMSLEVGGM</sequence>
<organism evidence="1">
    <name type="scientific">Opuntia streptacantha</name>
    <name type="common">Prickly pear cactus</name>
    <name type="synonym">Opuntia cardona</name>
    <dbReference type="NCBI Taxonomy" id="393608"/>
    <lineage>
        <taxon>Eukaryota</taxon>
        <taxon>Viridiplantae</taxon>
        <taxon>Streptophyta</taxon>
        <taxon>Embryophyta</taxon>
        <taxon>Tracheophyta</taxon>
        <taxon>Spermatophyta</taxon>
        <taxon>Magnoliopsida</taxon>
        <taxon>eudicotyledons</taxon>
        <taxon>Gunneridae</taxon>
        <taxon>Pentapetalae</taxon>
        <taxon>Caryophyllales</taxon>
        <taxon>Cactineae</taxon>
        <taxon>Cactaceae</taxon>
        <taxon>Opuntioideae</taxon>
        <taxon>Opuntia</taxon>
    </lineage>
</organism>
<dbReference type="PANTHER" id="PTHR31170">
    <property type="entry name" value="BNAC04G53230D PROTEIN"/>
    <property type="match status" value="1"/>
</dbReference>
<dbReference type="AlphaFoldDB" id="A0A7C9DKC8"/>
<dbReference type="InterPro" id="IPR004158">
    <property type="entry name" value="DUF247_pln"/>
</dbReference>
<reference evidence="1" key="1">
    <citation type="journal article" date="2013" name="J. Plant Res.">
        <title>Effect of fungi and light on seed germination of three Opuntia species from semiarid lands of central Mexico.</title>
        <authorList>
            <person name="Delgado-Sanchez P."/>
            <person name="Jimenez-Bremont J.F."/>
            <person name="Guerrero-Gonzalez Mde L."/>
            <person name="Flores J."/>
        </authorList>
    </citation>
    <scope>NUCLEOTIDE SEQUENCE</scope>
    <source>
        <tissue evidence="1">Cladode</tissue>
    </source>
</reference>
<name>A0A7C9DKC8_OPUST</name>
<dbReference type="Pfam" id="PF03140">
    <property type="entry name" value="DUF247"/>
    <property type="match status" value="1"/>
</dbReference>
<accession>A0A7C9DKC8</accession>
<dbReference type="PANTHER" id="PTHR31170:SF25">
    <property type="entry name" value="BNAA09G04570D PROTEIN"/>
    <property type="match status" value="1"/>
</dbReference>
<evidence type="ECO:0000313" key="1">
    <source>
        <dbReference type="EMBL" id="MBA4644922.1"/>
    </source>
</evidence>
<protein>
    <submittedName>
        <fullName evidence="1">Uncharacterized protein</fullName>
    </submittedName>
</protein>
<dbReference type="EMBL" id="GISG01140497">
    <property type="protein sequence ID" value="MBA4644922.1"/>
    <property type="molecule type" value="Transcribed_RNA"/>
</dbReference>